<evidence type="ECO:0000313" key="1">
    <source>
        <dbReference type="EMBL" id="KAA3467120.1"/>
    </source>
</evidence>
<sequence length="69" mass="8258">MQYERFRQITSGFSKVTNVRFEFVPRSANYLAHILATETLRRKERVYLENRVPSYAETQSKIDFAREPD</sequence>
<dbReference type="EMBL" id="SMMG02000007">
    <property type="protein sequence ID" value="KAA3467120.1"/>
    <property type="molecule type" value="Genomic_DNA"/>
</dbReference>
<evidence type="ECO:0000313" key="2">
    <source>
        <dbReference type="Proteomes" id="UP000325315"/>
    </source>
</evidence>
<comment type="caution">
    <text evidence="1">The sequence shown here is derived from an EMBL/GenBank/DDBJ whole genome shotgun (WGS) entry which is preliminary data.</text>
</comment>
<gene>
    <name evidence="1" type="ORF">EPI10_002162</name>
</gene>
<dbReference type="Proteomes" id="UP000325315">
    <property type="component" value="Unassembled WGS sequence"/>
</dbReference>
<proteinExistence type="predicted"/>
<protein>
    <recommendedName>
        <fullName evidence="3">RNase H type-1 domain-containing protein</fullName>
    </recommendedName>
</protein>
<accession>A0A5B6VD29</accession>
<organism evidence="1 2">
    <name type="scientific">Gossypium australe</name>
    <dbReference type="NCBI Taxonomy" id="47621"/>
    <lineage>
        <taxon>Eukaryota</taxon>
        <taxon>Viridiplantae</taxon>
        <taxon>Streptophyta</taxon>
        <taxon>Embryophyta</taxon>
        <taxon>Tracheophyta</taxon>
        <taxon>Spermatophyta</taxon>
        <taxon>Magnoliopsida</taxon>
        <taxon>eudicotyledons</taxon>
        <taxon>Gunneridae</taxon>
        <taxon>Pentapetalae</taxon>
        <taxon>rosids</taxon>
        <taxon>malvids</taxon>
        <taxon>Malvales</taxon>
        <taxon>Malvaceae</taxon>
        <taxon>Malvoideae</taxon>
        <taxon>Gossypium</taxon>
    </lineage>
</organism>
<dbReference type="OrthoDB" id="986023at2759"/>
<dbReference type="AlphaFoldDB" id="A0A5B6VD29"/>
<evidence type="ECO:0008006" key="3">
    <source>
        <dbReference type="Google" id="ProtNLM"/>
    </source>
</evidence>
<name>A0A5B6VD29_9ROSI</name>
<keyword evidence="2" id="KW-1185">Reference proteome</keyword>
<reference evidence="2" key="1">
    <citation type="journal article" date="2019" name="Plant Biotechnol. J.">
        <title>Genome sequencing of the Australian wild diploid species Gossypium australe highlights disease resistance and delayed gland morphogenesis.</title>
        <authorList>
            <person name="Cai Y."/>
            <person name="Cai X."/>
            <person name="Wang Q."/>
            <person name="Wang P."/>
            <person name="Zhang Y."/>
            <person name="Cai C."/>
            <person name="Xu Y."/>
            <person name="Wang K."/>
            <person name="Zhou Z."/>
            <person name="Wang C."/>
            <person name="Geng S."/>
            <person name="Li B."/>
            <person name="Dong Q."/>
            <person name="Hou Y."/>
            <person name="Wang H."/>
            <person name="Ai P."/>
            <person name="Liu Z."/>
            <person name="Yi F."/>
            <person name="Sun M."/>
            <person name="An G."/>
            <person name="Cheng J."/>
            <person name="Zhang Y."/>
            <person name="Shi Q."/>
            <person name="Xie Y."/>
            <person name="Shi X."/>
            <person name="Chang Y."/>
            <person name="Huang F."/>
            <person name="Chen Y."/>
            <person name="Hong S."/>
            <person name="Mi L."/>
            <person name="Sun Q."/>
            <person name="Zhang L."/>
            <person name="Zhou B."/>
            <person name="Peng R."/>
            <person name="Zhang X."/>
            <person name="Liu F."/>
        </authorList>
    </citation>
    <scope>NUCLEOTIDE SEQUENCE [LARGE SCALE GENOMIC DNA]</scope>
    <source>
        <strain evidence="2">cv. PA1801</strain>
    </source>
</reference>